<dbReference type="InterPro" id="IPR035901">
    <property type="entry name" value="GIY-YIG_endonuc_sf"/>
</dbReference>
<evidence type="ECO:0000313" key="2">
    <source>
        <dbReference type="EMBL" id="QQL48591.1"/>
    </source>
</evidence>
<evidence type="ECO:0000256" key="1">
    <source>
        <dbReference type="ARBA" id="ARBA00007435"/>
    </source>
</evidence>
<dbReference type="Pfam" id="PF01541">
    <property type="entry name" value="GIY-YIG"/>
    <property type="match status" value="1"/>
</dbReference>
<dbReference type="RefSeq" id="WP_157525227.1">
    <property type="nucleotide sequence ID" value="NZ_CP066775.1"/>
</dbReference>
<organism evidence="2 3">
    <name type="scientific">Mucilaginibacter ginkgonis</name>
    <dbReference type="NCBI Taxonomy" id="2682091"/>
    <lineage>
        <taxon>Bacteria</taxon>
        <taxon>Pseudomonadati</taxon>
        <taxon>Bacteroidota</taxon>
        <taxon>Sphingobacteriia</taxon>
        <taxon>Sphingobacteriales</taxon>
        <taxon>Sphingobacteriaceae</taxon>
        <taxon>Mucilaginibacter</taxon>
    </lineage>
</organism>
<dbReference type="Proteomes" id="UP000429232">
    <property type="component" value="Chromosome"/>
</dbReference>
<keyword evidence="3" id="KW-1185">Reference proteome</keyword>
<dbReference type="AlphaFoldDB" id="A0A6I4I3G5"/>
<proteinExistence type="inferred from homology"/>
<dbReference type="SUPFAM" id="SSF82771">
    <property type="entry name" value="GIY-YIG endonuclease"/>
    <property type="match status" value="1"/>
</dbReference>
<gene>
    <name evidence="2" type="ORF">GO620_010390</name>
</gene>
<dbReference type="InterPro" id="IPR000305">
    <property type="entry name" value="GIY-YIG_endonuc"/>
</dbReference>
<protein>
    <submittedName>
        <fullName evidence="2">GIY-YIG nuclease family protein</fullName>
    </submittedName>
</protein>
<accession>A0A6I4I3G5</accession>
<dbReference type="EMBL" id="CP066775">
    <property type="protein sequence ID" value="QQL48591.1"/>
    <property type="molecule type" value="Genomic_DNA"/>
</dbReference>
<name>A0A6I4I3G5_9SPHI</name>
<dbReference type="InterPro" id="IPR050190">
    <property type="entry name" value="UPF0213_domain"/>
</dbReference>
<dbReference type="PROSITE" id="PS50164">
    <property type="entry name" value="GIY_YIG"/>
    <property type="match status" value="1"/>
</dbReference>
<dbReference type="KEGG" id="mgik:GO620_010390"/>
<dbReference type="PANTHER" id="PTHR34477">
    <property type="entry name" value="UPF0213 PROTEIN YHBQ"/>
    <property type="match status" value="1"/>
</dbReference>
<evidence type="ECO:0000313" key="3">
    <source>
        <dbReference type="Proteomes" id="UP000429232"/>
    </source>
</evidence>
<dbReference type="Gene3D" id="3.40.1440.10">
    <property type="entry name" value="GIY-YIG endonuclease"/>
    <property type="match status" value="1"/>
</dbReference>
<dbReference type="PANTHER" id="PTHR34477:SF5">
    <property type="entry name" value="BSL5627 PROTEIN"/>
    <property type="match status" value="1"/>
</dbReference>
<comment type="similarity">
    <text evidence="1">Belongs to the UPF0213 family.</text>
</comment>
<sequence>MRIHNYYVYIVSNKANTAFYTGVTNDIQRRIWEHKQKVFKGFTSAYNCDKLVYYEEYQWIQDAIAREKQLKGGSRQAKINLVLAENPSWSDLSISWYE</sequence>
<reference evidence="2 3" key="1">
    <citation type="submission" date="2020-12" db="EMBL/GenBank/DDBJ databases">
        <title>HMF7856_wgs.fasta genome submission.</title>
        <authorList>
            <person name="Kang H."/>
            <person name="Kim H."/>
            <person name="Joh K."/>
        </authorList>
    </citation>
    <scope>NUCLEOTIDE SEQUENCE [LARGE SCALE GENOMIC DNA]</scope>
    <source>
        <strain evidence="2 3">HMF7856</strain>
    </source>
</reference>
<dbReference type="CDD" id="cd10448">
    <property type="entry name" value="GIY-YIG_unchar_3"/>
    <property type="match status" value="1"/>
</dbReference>